<name>A0A645AIF5_9ZZZZ</name>
<reference evidence="1" key="1">
    <citation type="submission" date="2019-08" db="EMBL/GenBank/DDBJ databases">
        <authorList>
            <person name="Kucharzyk K."/>
            <person name="Murdoch R.W."/>
            <person name="Higgins S."/>
            <person name="Loffler F."/>
        </authorList>
    </citation>
    <scope>NUCLEOTIDE SEQUENCE</scope>
</reference>
<protein>
    <submittedName>
        <fullName evidence="1">Uncharacterized protein</fullName>
    </submittedName>
</protein>
<dbReference type="EMBL" id="VSSQ01014110">
    <property type="protein sequence ID" value="MPM52970.1"/>
    <property type="molecule type" value="Genomic_DNA"/>
</dbReference>
<evidence type="ECO:0000313" key="1">
    <source>
        <dbReference type="EMBL" id="MPM52970.1"/>
    </source>
</evidence>
<proteinExistence type="predicted"/>
<accession>A0A645AIF5</accession>
<sequence>MDAACGDVVVVGKKGCRKDRVCRQIFRHIITGGFRRRAYEDDPMGGIGLVVPVQLANSGQIPILALNEIVDVDLAVQIADPCVSALNQIICGGPCAVSVVDHDRVQTLSVKPVVQQDHWHVQGLKRRQIPRAHLCREKDQPRAAGRLNCAELFDDIFSPIEIGNGRLIAEPLRAADDALRHMFKKRRVRYDFSVPLVNNELYDLMLFGAGQVCILETKLIRGAQDLLPRRIADAGPSP</sequence>
<comment type="caution">
    <text evidence="1">The sequence shown here is derived from an EMBL/GenBank/DDBJ whole genome shotgun (WGS) entry which is preliminary data.</text>
</comment>
<gene>
    <name evidence="1" type="ORF">SDC9_99734</name>
</gene>
<organism evidence="1">
    <name type="scientific">bioreactor metagenome</name>
    <dbReference type="NCBI Taxonomy" id="1076179"/>
    <lineage>
        <taxon>unclassified sequences</taxon>
        <taxon>metagenomes</taxon>
        <taxon>ecological metagenomes</taxon>
    </lineage>
</organism>
<dbReference type="AlphaFoldDB" id="A0A645AIF5"/>